<name>A0A6M0RTY4_9CYAN</name>
<evidence type="ECO:0000259" key="1">
    <source>
        <dbReference type="Pfam" id="PF18480"/>
    </source>
</evidence>
<gene>
    <name evidence="2" type="ORF">DXZ20_26975</name>
</gene>
<feature type="domain" description="DUF5615" evidence="1">
    <location>
        <begin position="3"/>
        <end position="110"/>
    </location>
</feature>
<dbReference type="AlphaFoldDB" id="A0A6M0RTY4"/>
<dbReference type="EMBL" id="QXHD01000004">
    <property type="protein sequence ID" value="NEZ59222.1"/>
    <property type="molecule type" value="Genomic_DNA"/>
</dbReference>
<dbReference type="Proteomes" id="UP000481033">
    <property type="component" value="Unassembled WGS sequence"/>
</dbReference>
<dbReference type="RefSeq" id="WP_163702166.1">
    <property type="nucleotide sequence ID" value="NZ_QXHD01000004.1"/>
</dbReference>
<sequence>MARLYSDEGFPKKVSEKLKQLDHDVLTVQEAGQANQGIPDDQVLAYATDQNRAVLTINRADFIRLHRQSSEHAGIVVCTEDLNRERFANRVDAAISKEDTLAGKLIRVNRPDKD</sequence>
<accession>A0A6M0RTY4</accession>
<protein>
    <recommendedName>
        <fullName evidence="1">DUF5615 domain-containing protein</fullName>
    </recommendedName>
</protein>
<dbReference type="Pfam" id="PF18480">
    <property type="entry name" value="DUF5615"/>
    <property type="match status" value="1"/>
</dbReference>
<comment type="caution">
    <text evidence="2">The sequence shown here is derived from an EMBL/GenBank/DDBJ whole genome shotgun (WGS) entry which is preliminary data.</text>
</comment>
<evidence type="ECO:0000313" key="2">
    <source>
        <dbReference type="EMBL" id="NEZ59222.1"/>
    </source>
</evidence>
<keyword evidence="3" id="KW-1185">Reference proteome</keyword>
<organism evidence="2 3">
    <name type="scientific">Adonisia turfae CCMR0081</name>
    <dbReference type="NCBI Taxonomy" id="2292702"/>
    <lineage>
        <taxon>Bacteria</taxon>
        <taxon>Bacillati</taxon>
        <taxon>Cyanobacteriota</taxon>
        <taxon>Adonisia</taxon>
        <taxon>Adonisia turfae</taxon>
    </lineage>
</organism>
<proteinExistence type="predicted"/>
<evidence type="ECO:0000313" key="3">
    <source>
        <dbReference type="Proteomes" id="UP000481033"/>
    </source>
</evidence>
<dbReference type="InterPro" id="IPR041049">
    <property type="entry name" value="DUF5615"/>
</dbReference>
<reference evidence="2 3" key="1">
    <citation type="journal article" date="2020" name="Microb. Ecol.">
        <title>Ecogenomics of the Marine Benthic Filamentous Cyanobacterium Adonisia.</title>
        <authorList>
            <person name="Walter J.M."/>
            <person name="Coutinho F.H."/>
            <person name="Leomil L."/>
            <person name="Hargreaves P.I."/>
            <person name="Campeao M.E."/>
            <person name="Vieira V.V."/>
            <person name="Silva B.S."/>
            <person name="Fistarol G.O."/>
            <person name="Salomon P.S."/>
            <person name="Sawabe T."/>
            <person name="Mino S."/>
            <person name="Hosokawa M."/>
            <person name="Miyashita H."/>
            <person name="Maruyama F."/>
            <person name="van Verk M.C."/>
            <person name="Dutilh B.E."/>
            <person name="Thompson C.C."/>
            <person name="Thompson F.L."/>
        </authorList>
    </citation>
    <scope>NUCLEOTIDE SEQUENCE [LARGE SCALE GENOMIC DNA]</scope>
    <source>
        <strain evidence="2 3">CCMR0081</strain>
    </source>
</reference>